<gene>
    <name evidence="3" type="ORF">D2962_03995</name>
</gene>
<evidence type="ECO:0000259" key="2">
    <source>
        <dbReference type="Pfam" id="PF01171"/>
    </source>
</evidence>
<dbReference type="AlphaFoldDB" id="A0A3G2RBW2"/>
<proteinExistence type="predicted"/>
<feature type="domain" description="tRNA(Ile)-lysidine/2-thiocytidine synthase N-terminal" evidence="2">
    <location>
        <begin position="29"/>
        <end position="194"/>
    </location>
</feature>
<organism evidence="3 4">
    <name type="scientific">Biomaibacter acetigenes</name>
    <dbReference type="NCBI Taxonomy" id="2316383"/>
    <lineage>
        <taxon>Bacteria</taxon>
        <taxon>Bacillati</taxon>
        <taxon>Bacillota</taxon>
        <taxon>Clostridia</taxon>
        <taxon>Thermosediminibacterales</taxon>
        <taxon>Tepidanaerobacteraceae</taxon>
        <taxon>Biomaibacter</taxon>
    </lineage>
</organism>
<dbReference type="InterPro" id="IPR014729">
    <property type="entry name" value="Rossmann-like_a/b/a_fold"/>
</dbReference>
<dbReference type="Proteomes" id="UP000280960">
    <property type="component" value="Chromosome"/>
</dbReference>
<keyword evidence="1" id="KW-0808">Transferase</keyword>
<dbReference type="SUPFAM" id="SSF52402">
    <property type="entry name" value="Adenine nucleotide alpha hydrolases-like"/>
    <property type="match status" value="1"/>
</dbReference>
<dbReference type="PIRSF" id="PIRSF004976">
    <property type="entry name" value="ATPase_YdaO"/>
    <property type="match status" value="1"/>
</dbReference>
<name>A0A3G2RBW2_9FIRM</name>
<dbReference type="GO" id="GO:0016740">
    <property type="term" value="F:transferase activity"/>
    <property type="evidence" value="ECO:0007669"/>
    <property type="project" value="UniProtKB-KW"/>
</dbReference>
<evidence type="ECO:0000313" key="4">
    <source>
        <dbReference type="Proteomes" id="UP000280960"/>
    </source>
</evidence>
<dbReference type="InterPro" id="IPR011063">
    <property type="entry name" value="TilS/TtcA_N"/>
</dbReference>
<reference evidence="3 4" key="1">
    <citation type="submission" date="2018-10" db="EMBL/GenBank/DDBJ databases">
        <authorList>
            <person name="Zhang X."/>
        </authorList>
    </citation>
    <scope>NUCLEOTIDE SEQUENCE [LARGE SCALE GENOMIC DNA]</scope>
    <source>
        <strain evidence="3 4">SK-G1</strain>
    </source>
</reference>
<evidence type="ECO:0000313" key="3">
    <source>
        <dbReference type="EMBL" id="AYO32187.1"/>
    </source>
</evidence>
<dbReference type="InterPro" id="IPR035107">
    <property type="entry name" value="tRNA_thiolation_TtcA_Ctu1"/>
</dbReference>
<evidence type="ECO:0000256" key="1">
    <source>
        <dbReference type="ARBA" id="ARBA00022679"/>
    </source>
</evidence>
<dbReference type="GO" id="GO:0008033">
    <property type="term" value="P:tRNA processing"/>
    <property type="evidence" value="ECO:0007669"/>
    <property type="project" value="InterPro"/>
</dbReference>
<dbReference type="EMBL" id="CP033169">
    <property type="protein sequence ID" value="AYO32187.1"/>
    <property type="molecule type" value="Genomic_DNA"/>
</dbReference>
<sequence length="242" mass="27395">MNRNYGKWFLTKVKKAIIDYKMIDSGDRIAVGLSGGKDSSALLFILDAVRIYSPFRFDMVAVSIDLGWGMDYSPLKKYCNELRVPLEIIETNIGPLVFDVRKESNPCSLCSKMRRGALDNAAINLGCNKVALAHHADDIMETLFLNLIFTGRFATFEPTTYLSRKNLTLIRPLIYLDERTIKTIVSAKNLPVIESPCPVSGTTMRVEMKALLDRMEKIFPKARPNILAAMKRKNFFSTMLQE</sequence>
<dbReference type="CDD" id="cd24138">
    <property type="entry name" value="TtcA-like"/>
    <property type="match status" value="1"/>
</dbReference>
<accession>A0A3G2RBW2</accession>
<keyword evidence="4" id="KW-1185">Reference proteome</keyword>
<dbReference type="Gene3D" id="3.40.50.620">
    <property type="entry name" value="HUPs"/>
    <property type="match status" value="1"/>
</dbReference>
<dbReference type="PANTHER" id="PTHR43686">
    <property type="entry name" value="SULFURTRANSFERASE-RELATED"/>
    <property type="match status" value="1"/>
</dbReference>
<dbReference type="Pfam" id="PF01171">
    <property type="entry name" value="ATP_bind_3"/>
    <property type="match status" value="1"/>
</dbReference>
<dbReference type="KEGG" id="bacg:D2962_03995"/>
<protein>
    <submittedName>
        <fullName evidence="3">tRNA 2-thiocytidine(32) synthetase TtcA</fullName>
    </submittedName>
</protein>
<dbReference type="PANTHER" id="PTHR43686:SF1">
    <property type="entry name" value="AMINOTRAN_5 DOMAIN-CONTAINING PROTEIN"/>
    <property type="match status" value="1"/>
</dbReference>